<proteinExistence type="predicted"/>
<protein>
    <submittedName>
        <fullName evidence="2">Uncharacterized protein</fullName>
    </submittedName>
</protein>
<organism evidence="2">
    <name type="scientific">Timema poppense</name>
    <name type="common">Walking stick</name>
    <dbReference type="NCBI Taxonomy" id="170557"/>
    <lineage>
        <taxon>Eukaryota</taxon>
        <taxon>Metazoa</taxon>
        <taxon>Ecdysozoa</taxon>
        <taxon>Arthropoda</taxon>
        <taxon>Hexapoda</taxon>
        <taxon>Insecta</taxon>
        <taxon>Pterygota</taxon>
        <taxon>Neoptera</taxon>
        <taxon>Polyneoptera</taxon>
        <taxon>Phasmatodea</taxon>
        <taxon>Timematodea</taxon>
        <taxon>Timematoidea</taxon>
        <taxon>Timematidae</taxon>
        <taxon>Timema</taxon>
    </lineage>
</organism>
<evidence type="ECO:0000313" key="2">
    <source>
        <dbReference type="EMBL" id="CAD7411478.1"/>
    </source>
</evidence>
<accession>A0A7R9H893</accession>
<name>A0A7R9H893_TIMPO</name>
<dbReference type="AlphaFoldDB" id="A0A7R9H893"/>
<dbReference type="EMBL" id="OD005371">
    <property type="protein sequence ID" value="CAD7411478.1"/>
    <property type="molecule type" value="Genomic_DNA"/>
</dbReference>
<evidence type="ECO:0000256" key="1">
    <source>
        <dbReference type="SAM" id="MobiDB-lite"/>
    </source>
</evidence>
<feature type="region of interest" description="Disordered" evidence="1">
    <location>
        <begin position="239"/>
        <end position="277"/>
    </location>
</feature>
<reference evidence="2" key="1">
    <citation type="submission" date="2020-11" db="EMBL/GenBank/DDBJ databases">
        <authorList>
            <person name="Tran Van P."/>
        </authorList>
    </citation>
    <scope>NUCLEOTIDE SEQUENCE</scope>
</reference>
<sequence length="277" mass="31717">MLSRGGTTLTDSWYNVKEVTELNAVQSTVDRIYTTDLPIFGSAFITSLTLENPSVNGLNLVQGAQRNLHKAEDLVQGWRTCGPLSFRDRRFRLIHDYALERLESYFNIKNEMVLESKSSLLITAHKVPGVYVIQPLAPPNWRQSEVTLQSSPLAASIIYESDMEDWVLLHIRNVQRRQRRENIKMFRRQLRDTLNPFELLESEFKQLFRMSRRLALDLCDMLSPHLEGQRSNRILANKRVPRAASHSSSGGLLDLRRPSESFDSAAGEPIGLNHVEE</sequence>
<gene>
    <name evidence="2" type="ORF">TPSB3V08_LOCUS7909</name>
</gene>